<dbReference type="AlphaFoldDB" id="A0A8X6XLY2"/>
<dbReference type="Proteomes" id="UP000886998">
    <property type="component" value="Unassembled WGS sequence"/>
</dbReference>
<comment type="caution">
    <text evidence="2">The sequence shown here is derived from an EMBL/GenBank/DDBJ whole genome shotgun (WGS) entry which is preliminary data.</text>
</comment>
<evidence type="ECO:0000313" key="2">
    <source>
        <dbReference type="EMBL" id="GFY55674.1"/>
    </source>
</evidence>
<keyword evidence="3" id="KW-1185">Reference proteome</keyword>
<proteinExistence type="predicted"/>
<reference evidence="2" key="1">
    <citation type="submission" date="2020-08" db="EMBL/GenBank/DDBJ databases">
        <title>Multicomponent nature underlies the extraordinary mechanical properties of spider dragline silk.</title>
        <authorList>
            <person name="Kono N."/>
            <person name="Nakamura H."/>
            <person name="Mori M."/>
            <person name="Yoshida Y."/>
            <person name="Ohtoshi R."/>
            <person name="Malay A.D."/>
            <person name="Moran D.A.P."/>
            <person name="Tomita M."/>
            <person name="Numata K."/>
            <person name="Arakawa K."/>
        </authorList>
    </citation>
    <scope>NUCLEOTIDE SEQUENCE</scope>
</reference>
<evidence type="ECO:0000313" key="3">
    <source>
        <dbReference type="Proteomes" id="UP000886998"/>
    </source>
</evidence>
<organism evidence="2 3">
    <name type="scientific">Trichonephila inaurata madagascariensis</name>
    <dbReference type="NCBI Taxonomy" id="2747483"/>
    <lineage>
        <taxon>Eukaryota</taxon>
        <taxon>Metazoa</taxon>
        <taxon>Ecdysozoa</taxon>
        <taxon>Arthropoda</taxon>
        <taxon>Chelicerata</taxon>
        <taxon>Arachnida</taxon>
        <taxon>Araneae</taxon>
        <taxon>Araneomorphae</taxon>
        <taxon>Entelegynae</taxon>
        <taxon>Araneoidea</taxon>
        <taxon>Nephilidae</taxon>
        <taxon>Trichonephila</taxon>
        <taxon>Trichonephila inaurata</taxon>
    </lineage>
</organism>
<gene>
    <name evidence="2" type="ORF">TNIN_424561</name>
</gene>
<evidence type="ECO:0000256" key="1">
    <source>
        <dbReference type="SAM" id="MobiDB-lite"/>
    </source>
</evidence>
<name>A0A8X6XLY2_9ARAC</name>
<dbReference type="EMBL" id="BMAV01010510">
    <property type="protein sequence ID" value="GFY55674.1"/>
    <property type="molecule type" value="Genomic_DNA"/>
</dbReference>
<accession>A0A8X6XLY2</accession>
<feature type="region of interest" description="Disordered" evidence="1">
    <location>
        <begin position="1"/>
        <end position="27"/>
    </location>
</feature>
<protein>
    <submittedName>
        <fullName evidence="2">Uncharacterized protein</fullName>
    </submittedName>
</protein>
<sequence length="71" mass="7755">MDERISEHVSQGNAVPTAYSSFSSSHTSLRRISSNRRISMINIALNNNVMSTEIVGVVIGEGCTSPAEEEW</sequence>